<sequence>MDLQGAREAAKPIYWCGSSLDDLRAFPESVRARAGKELRKVQFGLDPTDVKRVSTWGAGVIEIRLDEDANTWRVACVAKFEEAVYVLHSFSKKERKTRLSDAWVIRQRYHEIVNQRRSSR</sequence>
<dbReference type="EMBL" id="CP074352">
    <property type="protein sequence ID" value="UYU32880.1"/>
    <property type="molecule type" value="Genomic_DNA"/>
</dbReference>
<dbReference type="RefSeq" id="WP_264385607.1">
    <property type="nucleotide sequence ID" value="NZ_CP074352.1"/>
</dbReference>
<dbReference type="InterPro" id="IPR009241">
    <property type="entry name" value="HigB-like"/>
</dbReference>
<protein>
    <submittedName>
        <fullName evidence="1">Type II toxin-antitoxin system RelE/ParE family toxin</fullName>
    </submittedName>
</protein>
<dbReference type="Proteomes" id="UP001156318">
    <property type="component" value="Chromosome"/>
</dbReference>
<evidence type="ECO:0000313" key="1">
    <source>
        <dbReference type="EMBL" id="UYU32880.1"/>
    </source>
</evidence>
<accession>A0ABY6JGC8</accession>
<organism evidence="1 2">
    <name type="scientific">Siccibacter colletis</name>
    <dbReference type="NCBI Taxonomy" id="1505757"/>
    <lineage>
        <taxon>Bacteria</taxon>
        <taxon>Pseudomonadati</taxon>
        <taxon>Pseudomonadota</taxon>
        <taxon>Gammaproteobacteria</taxon>
        <taxon>Enterobacterales</taxon>
        <taxon>Enterobacteriaceae</taxon>
        <taxon>Siccibacter</taxon>
    </lineage>
</organism>
<reference evidence="1 2" key="1">
    <citation type="submission" date="2021-05" db="EMBL/GenBank/DDBJ databases">
        <title>Isolation, identification, and the growth promoting effects of Pantoea dispersa strain YSD J2 from the aboveground leaves of Cyperus esculentus L.Var. Sativus.</title>
        <authorList>
            <person name="Wang S."/>
            <person name="Tang X.M."/>
            <person name="Huang Y.N."/>
        </authorList>
    </citation>
    <scope>NUCLEOTIDE SEQUENCE [LARGE SCALE GENOMIC DNA]</scope>
    <source>
        <strain evidence="2">YSD YN2</strain>
    </source>
</reference>
<evidence type="ECO:0000313" key="2">
    <source>
        <dbReference type="Proteomes" id="UP001156318"/>
    </source>
</evidence>
<keyword evidence="2" id="KW-1185">Reference proteome</keyword>
<name>A0ABY6JGC8_9ENTR</name>
<dbReference type="Pfam" id="PF05973">
    <property type="entry name" value="Gp49"/>
    <property type="match status" value="1"/>
</dbReference>
<gene>
    <name evidence="1" type="ORF">KFZ77_04995</name>
</gene>
<proteinExistence type="predicted"/>